<evidence type="ECO:0000313" key="10">
    <source>
        <dbReference type="EMBL" id="AGF79853.1"/>
    </source>
</evidence>
<feature type="domain" description="CMP/dCMP-type deaminase" evidence="9">
    <location>
        <begin position="5"/>
        <end position="132"/>
    </location>
</feature>
<comment type="function">
    <text evidence="8">Catalyzes the deamination of adenosine to inosine at the wobble position 34 of tRNA(Arg2).</text>
</comment>
<dbReference type="OrthoDB" id="9802676at2"/>
<evidence type="ECO:0000259" key="9">
    <source>
        <dbReference type="PROSITE" id="PS51747"/>
    </source>
</evidence>
<evidence type="ECO:0000256" key="5">
    <source>
        <dbReference type="ARBA" id="ARBA00022801"/>
    </source>
</evidence>
<feature type="binding site" evidence="8">
    <location>
        <position position="56"/>
    </location>
    <ligand>
        <name>Zn(2+)</name>
        <dbReference type="ChEBI" id="CHEBI:29105"/>
        <note>catalytic</note>
    </ligand>
</feature>
<dbReference type="PANTHER" id="PTHR11079">
    <property type="entry name" value="CYTOSINE DEAMINASE FAMILY MEMBER"/>
    <property type="match status" value="1"/>
</dbReference>
<dbReference type="Proteomes" id="UP000011721">
    <property type="component" value="Chromosome"/>
</dbReference>
<keyword evidence="3 8" id="KW-0819">tRNA processing</keyword>
<keyword evidence="6 8" id="KW-0862">Zinc</keyword>
<dbReference type="EC" id="3.5.4.33" evidence="8"/>
<reference evidence="11" key="1">
    <citation type="journal article" date="2013" name="Stand. Genomic Sci.">
        <title>Complete genome sequence of Desulfocapsa sulfexigens, a marine deltaproteobacterium specialized in disproportionating inorganic sulfur compounds.</title>
        <authorList>
            <person name="Finster K.W."/>
            <person name="Kjeldsen K.U."/>
            <person name="Kube M."/>
            <person name="Reinhardt R."/>
            <person name="Mussmann M."/>
            <person name="Amann R."/>
            <person name="Schreiber L."/>
        </authorList>
    </citation>
    <scope>NUCLEOTIDE SEQUENCE [LARGE SCALE GENOMIC DNA]</scope>
    <source>
        <strain evidence="11">DSM 10523 / SB164P1</strain>
    </source>
</reference>
<dbReference type="PROSITE" id="PS51747">
    <property type="entry name" value="CYT_DCMP_DEAMINASES_2"/>
    <property type="match status" value="1"/>
</dbReference>
<name>M1P8P7_DESSD</name>
<dbReference type="CDD" id="cd01285">
    <property type="entry name" value="nucleoside_deaminase"/>
    <property type="match status" value="1"/>
</dbReference>
<evidence type="ECO:0000256" key="3">
    <source>
        <dbReference type="ARBA" id="ARBA00022694"/>
    </source>
</evidence>
<accession>M1P8P7</accession>
<evidence type="ECO:0000256" key="4">
    <source>
        <dbReference type="ARBA" id="ARBA00022723"/>
    </source>
</evidence>
<evidence type="ECO:0000256" key="7">
    <source>
        <dbReference type="ARBA" id="ARBA00048045"/>
    </source>
</evidence>
<dbReference type="eggNOG" id="COG0590">
    <property type="taxonomic scope" value="Bacteria"/>
</dbReference>
<dbReference type="AlphaFoldDB" id="M1P8P7"/>
<evidence type="ECO:0000313" key="11">
    <source>
        <dbReference type="Proteomes" id="UP000011721"/>
    </source>
</evidence>
<dbReference type="HAMAP" id="MF_00972">
    <property type="entry name" value="tRNA_aden_deaminase"/>
    <property type="match status" value="1"/>
</dbReference>
<dbReference type="HOGENOM" id="CLU_025810_3_0_7"/>
<protein>
    <recommendedName>
        <fullName evidence="8">tRNA-specific adenosine deaminase</fullName>
        <ecNumber evidence="8">3.5.4.33</ecNumber>
    </recommendedName>
</protein>
<dbReference type="FunFam" id="3.40.140.10:FF:000005">
    <property type="entry name" value="tRNA-specific adenosine deaminase"/>
    <property type="match status" value="1"/>
</dbReference>
<dbReference type="SUPFAM" id="SSF53927">
    <property type="entry name" value="Cytidine deaminase-like"/>
    <property type="match status" value="1"/>
</dbReference>
<dbReference type="InterPro" id="IPR028883">
    <property type="entry name" value="tRNA_aden_deaminase"/>
</dbReference>
<comment type="cofactor">
    <cofactor evidence="8">
        <name>Zn(2+)</name>
        <dbReference type="ChEBI" id="CHEBI:29105"/>
    </cofactor>
    <text evidence="8">Binds 1 zinc ion per subunit.</text>
</comment>
<keyword evidence="11" id="KW-1185">Reference proteome</keyword>
<feature type="binding site" evidence="8">
    <location>
        <position position="86"/>
    </location>
    <ligand>
        <name>Zn(2+)</name>
        <dbReference type="ChEBI" id="CHEBI:29105"/>
        <note>catalytic</note>
    </ligand>
</feature>
<gene>
    <name evidence="8" type="primary">tadA</name>
    <name evidence="10" type="ordered locus">UWK_03332</name>
</gene>
<dbReference type="InterPro" id="IPR016193">
    <property type="entry name" value="Cytidine_deaminase-like"/>
</dbReference>
<dbReference type="InterPro" id="IPR016192">
    <property type="entry name" value="APOBEC/CMP_deaminase_Zn-bd"/>
</dbReference>
<keyword evidence="4 8" id="KW-0479">Metal-binding</keyword>
<dbReference type="KEGG" id="dsf:UWK_03332"/>
<dbReference type="PATRIC" id="fig|1167006.5.peg.3591"/>
<dbReference type="GO" id="GO:0002100">
    <property type="term" value="P:tRNA wobble adenosine to inosine editing"/>
    <property type="evidence" value="ECO:0007669"/>
    <property type="project" value="UniProtKB-UniRule"/>
</dbReference>
<evidence type="ECO:0000256" key="6">
    <source>
        <dbReference type="ARBA" id="ARBA00022833"/>
    </source>
</evidence>
<dbReference type="GO" id="GO:0008270">
    <property type="term" value="F:zinc ion binding"/>
    <property type="evidence" value="ECO:0007669"/>
    <property type="project" value="UniProtKB-UniRule"/>
</dbReference>
<sequence>MDQKFSDITFMERALSLAHSASNKGEVPVGAILTLDGKIVGEGENCPIACHDPSAHAEIMALRNAATKLENYRLPGTTLYVTLEPCIMCMGAIIHARVRRVVFGAYDPKTGAAGSRYSIGTDQLLNHTLEITPGICETECTAILKSFFRERRKKRPCTLPEQYF</sequence>
<evidence type="ECO:0000256" key="1">
    <source>
        <dbReference type="ARBA" id="ARBA00010669"/>
    </source>
</evidence>
<comment type="catalytic activity">
    <reaction evidence="7 8">
        <text>adenosine(34) in tRNA + H2O + H(+) = inosine(34) in tRNA + NH4(+)</text>
        <dbReference type="Rhea" id="RHEA:43168"/>
        <dbReference type="Rhea" id="RHEA-COMP:10373"/>
        <dbReference type="Rhea" id="RHEA-COMP:10374"/>
        <dbReference type="ChEBI" id="CHEBI:15377"/>
        <dbReference type="ChEBI" id="CHEBI:15378"/>
        <dbReference type="ChEBI" id="CHEBI:28938"/>
        <dbReference type="ChEBI" id="CHEBI:74411"/>
        <dbReference type="ChEBI" id="CHEBI:82852"/>
        <dbReference type="EC" id="3.5.4.33"/>
    </reaction>
</comment>
<comment type="similarity">
    <text evidence="1">Belongs to the cytidine and deoxycytidylate deaminase family. ADAT2 subfamily.</text>
</comment>
<dbReference type="EMBL" id="CP003985">
    <property type="protein sequence ID" value="AGF79853.1"/>
    <property type="molecule type" value="Genomic_DNA"/>
</dbReference>
<evidence type="ECO:0000256" key="2">
    <source>
        <dbReference type="ARBA" id="ARBA00011738"/>
    </source>
</evidence>
<dbReference type="PANTHER" id="PTHR11079:SF202">
    <property type="entry name" value="TRNA-SPECIFIC ADENOSINE DEAMINASE"/>
    <property type="match status" value="1"/>
</dbReference>
<dbReference type="Gene3D" id="3.40.140.10">
    <property type="entry name" value="Cytidine Deaminase, domain 2"/>
    <property type="match status" value="1"/>
</dbReference>
<keyword evidence="5 8" id="KW-0378">Hydrolase</keyword>
<comment type="subunit">
    <text evidence="2 8">Homodimer.</text>
</comment>
<dbReference type="NCBIfam" id="NF008113">
    <property type="entry name" value="PRK10860.1"/>
    <property type="match status" value="1"/>
</dbReference>
<feature type="active site" description="Proton donor" evidence="8">
    <location>
        <position position="58"/>
    </location>
</feature>
<dbReference type="PROSITE" id="PS00903">
    <property type="entry name" value="CYT_DCMP_DEAMINASES_1"/>
    <property type="match status" value="1"/>
</dbReference>
<evidence type="ECO:0000256" key="8">
    <source>
        <dbReference type="HAMAP-Rule" id="MF_00972"/>
    </source>
</evidence>
<dbReference type="Pfam" id="PF00383">
    <property type="entry name" value="dCMP_cyt_deam_1"/>
    <property type="match status" value="1"/>
</dbReference>
<dbReference type="InterPro" id="IPR002125">
    <property type="entry name" value="CMP_dCMP_dom"/>
</dbReference>
<dbReference type="GO" id="GO:0052717">
    <property type="term" value="F:tRNA-specific adenosine-34 deaminase activity"/>
    <property type="evidence" value="ECO:0007669"/>
    <property type="project" value="UniProtKB-UniRule"/>
</dbReference>
<feature type="binding site" evidence="8">
    <location>
        <position position="89"/>
    </location>
    <ligand>
        <name>Zn(2+)</name>
        <dbReference type="ChEBI" id="CHEBI:29105"/>
        <note>catalytic</note>
    </ligand>
</feature>
<dbReference type="STRING" id="1167006.UWK_03332"/>
<dbReference type="RefSeq" id="WP_015405535.1">
    <property type="nucleotide sequence ID" value="NC_020304.1"/>
</dbReference>
<proteinExistence type="inferred from homology"/>
<organism evidence="10 11">
    <name type="scientific">Desulfocapsa sulfexigens (strain DSM 10523 / SB164P1)</name>
    <dbReference type="NCBI Taxonomy" id="1167006"/>
    <lineage>
        <taxon>Bacteria</taxon>
        <taxon>Pseudomonadati</taxon>
        <taxon>Thermodesulfobacteriota</taxon>
        <taxon>Desulfobulbia</taxon>
        <taxon>Desulfobulbales</taxon>
        <taxon>Desulfocapsaceae</taxon>
        <taxon>Desulfocapsa</taxon>
    </lineage>
</organism>